<name>A0A0F9W4C0_9ZZZZ</name>
<dbReference type="EMBL" id="LAZR01000353">
    <property type="protein sequence ID" value="KKN72873.1"/>
    <property type="molecule type" value="Genomic_DNA"/>
</dbReference>
<dbReference type="AlphaFoldDB" id="A0A0F9W4C0"/>
<sequence>MKETPIDNYEAMARKYIEGIGGLFDLYKYELAVPLCCPPEVEGARWILHCLTNPENRADLELLLQQSELRVD</sequence>
<reference evidence="1" key="1">
    <citation type="journal article" date="2015" name="Nature">
        <title>Complex archaea that bridge the gap between prokaryotes and eukaryotes.</title>
        <authorList>
            <person name="Spang A."/>
            <person name="Saw J.H."/>
            <person name="Jorgensen S.L."/>
            <person name="Zaremba-Niedzwiedzka K."/>
            <person name="Martijn J."/>
            <person name="Lind A.E."/>
            <person name="van Eijk R."/>
            <person name="Schleper C."/>
            <person name="Guy L."/>
            <person name="Ettema T.J."/>
        </authorList>
    </citation>
    <scope>NUCLEOTIDE SEQUENCE</scope>
</reference>
<proteinExistence type="predicted"/>
<gene>
    <name evidence="1" type="ORF">LCGC14_0405770</name>
</gene>
<organism evidence="1">
    <name type="scientific">marine sediment metagenome</name>
    <dbReference type="NCBI Taxonomy" id="412755"/>
    <lineage>
        <taxon>unclassified sequences</taxon>
        <taxon>metagenomes</taxon>
        <taxon>ecological metagenomes</taxon>
    </lineage>
</organism>
<evidence type="ECO:0000313" key="1">
    <source>
        <dbReference type="EMBL" id="KKN72873.1"/>
    </source>
</evidence>
<comment type="caution">
    <text evidence="1">The sequence shown here is derived from an EMBL/GenBank/DDBJ whole genome shotgun (WGS) entry which is preliminary data.</text>
</comment>
<accession>A0A0F9W4C0</accession>
<protein>
    <submittedName>
        <fullName evidence="1">Uncharacterized protein</fullName>
    </submittedName>
</protein>